<protein>
    <submittedName>
        <fullName evidence="1">Uncharacterized protein</fullName>
    </submittedName>
</protein>
<reference evidence="1" key="1">
    <citation type="journal article" date="2021" name="Environ. Microbiol.">
        <title>Gene family expansions and transcriptome signatures uncover fungal adaptations to wood decay.</title>
        <authorList>
            <person name="Hage H."/>
            <person name="Miyauchi S."/>
            <person name="Viragh M."/>
            <person name="Drula E."/>
            <person name="Min B."/>
            <person name="Chaduli D."/>
            <person name="Navarro D."/>
            <person name="Favel A."/>
            <person name="Norest M."/>
            <person name="Lesage-Meessen L."/>
            <person name="Balint B."/>
            <person name="Merenyi Z."/>
            <person name="de Eugenio L."/>
            <person name="Morin E."/>
            <person name="Martinez A.T."/>
            <person name="Baldrian P."/>
            <person name="Stursova M."/>
            <person name="Martinez M.J."/>
            <person name="Novotny C."/>
            <person name="Magnuson J.K."/>
            <person name="Spatafora J.W."/>
            <person name="Maurice S."/>
            <person name="Pangilinan J."/>
            <person name="Andreopoulos W."/>
            <person name="LaButti K."/>
            <person name="Hundley H."/>
            <person name="Na H."/>
            <person name="Kuo A."/>
            <person name="Barry K."/>
            <person name="Lipzen A."/>
            <person name="Henrissat B."/>
            <person name="Riley R."/>
            <person name="Ahrendt S."/>
            <person name="Nagy L.G."/>
            <person name="Grigoriev I.V."/>
            <person name="Martin F."/>
            <person name="Rosso M.N."/>
        </authorList>
    </citation>
    <scope>NUCLEOTIDE SEQUENCE</scope>
    <source>
        <strain evidence="1">CBS 384.51</strain>
    </source>
</reference>
<evidence type="ECO:0000313" key="2">
    <source>
        <dbReference type="Proteomes" id="UP001055072"/>
    </source>
</evidence>
<dbReference type="EMBL" id="MU274923">
    <property type="protein sequence ID" value="KAI0086558.1"/>
    <property type="molecule type" value="Genomic_DNA"/>
</dbReference>
<gene>
    <name evidence="1" type="ORF">BDY19DRAFT_908235</name>
</gene>
<organism evidence="1 2">
    <name type="scientific">Irpex rosettiformis</name>
    <dbReference type="NCBI Taxonomy" id="378272"/>
    <lineage>
        <taxon>Eukaryota</taxon>
        <taxon>Fungi</taxon>
        <taxon>Dikarya</taxon>
        <taxon>Basidiomycota</taxon>
        <taxon>Agaricomycotina</taxon>
        <taxon>Agaricomycetes</taxon>
        <taxon>Polyporales</taxon>
        <taxon>Irpicaceae</taxon>
        <taxon>Irpex</taxon>
    </lineage>
</organism>
<evidence type="ECO:0000313" key="1">
    <source>
        <dbReference type="EMBL" id="KAI0086558.1"/>
    </source>
</evidence>
<accession>A0ACB8TX67</accession>
<proteinExistence type="predicted"/>
<keyword evidence="2" id="KW-1185">Reference proteome</keyword>
<sequence>MGPTPALRLSVTCLLPHVLHSAPCVLQGGRNGGAARFPPKIFKTNRADGRLLYFKMVAKESLQGGRKVTAASLPDLKTNRADGFYYWLYPPSTAKPMLFNGPRFSKVANSASSPTYSSNVALAYRIALIGEED</sequence>
<comment type="caution">
    <text evidence="1">The sequence shown here is derived from an EMBL/GenBank/DDBJ whole genome shotgun (WGS) entry which is preliminary data.</text>
</comment>
<name>A0ACB8TX67_9APHY</name>
<dbReference type="Proteomes" id="UP001055072">
    <property type="component" value="Unassembled WGS sequence"/>
</dbReference>